<reference evidence="1" key="1">
    <citation type="submission" date="2014-11" db="EMBL/GenBank/DDBJ databases">
        <authorList>
            <person name="Amaro Gonzalez C."/>
        </authorList>
    </citation>
    <scope>NUCLEOTIDE SEQUENCE</scope>
</reference>
<reference evidence="1" key="2">
    <citation type="journal article" date="2015" name="Fish Shellfish Immunol.">
        <title>Early steps in the European eel (Anguilla anguilla)-Vibrio vulnificus interaction in the gills: Role of the RtxA13 toxin.</title>
        <authorList>
            <person name="Callol A."/>
            <person name="Pajuelo D."/>
            <person name="Ebbesson L."/>
            <person name="Teles M."/>
            <person name="MacKenzie S."/>
            <person name="Amaro C."/>
        </authorList>
    </citation>
    <scope>NUCLEOTIDE SEQUENCE</scope>
</reference>
<protein>
    <submittedName>
        <fullName evidence="1">Uncharacterized protein</fullName>
    </submittedName>
</protein>
<organism evidence="1">
    <name type="scientific">Anguilla anguilla</name>
    <name type="common">European freshwater eel</name>
    <name type="synonym">Muraena anguilla</name>
    <dbReference type="NCBI Taxonomy" id="7936"/>
    <lineage>
        <taxon>Eukaryota</taxon>
        <taxon>Metazoa</taxon>
        <taxon>Chordata</taxon>
        <taxon>Craniata</taxon>
        <taxon>Vertebrata</taxon>
        <taxon>Euteleostomi</taxon>
        <taxon>Actinopterygii</taxon>
        <taxon>Neopterygii</taxon>
        <taxon>Teleostei</taxon>
        <taxon>Anguilliformes</taxon>
        <taxon>Anguillidae</taxon>
        <taxon>Anguilla</taxon>
    </lineage>
</organism>
<name>A0A0E9TFN3_ANGAN</name>
<dbReference type="EMBL" id="GBXM01056330">
    <property type="protein sequence ID" value="JAH52247.1"/>
    <property type="molecule type" value="Transcribed_RNA"/>
</dbReference>
<dbReference type="AlphaFoldDB" id="A0A0E9TFN3"/>
<proteinExistence type="predicted"/>
<evidence type="ECO:0000313" key="1">
    <source>
        <dbReference type="EMBL" id="JAH52247.1"/>
    </source>
</evidence>
<accession>A0A0E9TFN3</accession>
<sequence>MISPFLPINDCEGQPTNQNKITWTITCPSESLNETSH</sequence>